<gene>
    <name evidence="3" type="ORF">CI15_00560</name>
</gene>
<reference evidence="3 4" key="1">
    <citation type="journal article" date="2015" name="Int. J. Syst. Evol. Microbiol.">
        <title>Burkholderia monticola sp. nov., isolated from mountain soil.</title>
        <authorList>
            <person name="Baek I."/>
            <person name="Seo B."/>
            <person name="Lee I."/>
            <person name="Yi H."/>
            <person name="Chun J."/>
        </authorList>
    </citation>
    <scope>NUCLEOTIDE SEQUENCE [LARGE SCALE GENOMIC DNA]</scope>
    <source>
        <strain evidence="3 4">JC2948</strain>
    </source>
</reference>
<keyword evidence="3" id="KW-0808">Transferase</keyword>
<dbReference type="RefSeq" id="WP_062123130.1">
    <property type="nucleotide sequence ID" value="NZ_LRBG01000001.1"/>
</dbReference>
<keyword evidence="4" id="KW-1185">Reference proteome</keyword>
<comment type="caution">
    <text evidence="3">The sequence shown here is derived from an EMBL/GenBank/DDBJ whole genome shotgun (WGS) entry which is preliminary data.</text>
</comment>
<dbReference type="Pfam" id="PF13439">
    <property type="entry name" value="Glyco_transf_4"/>
    <property type="match status" value="1"/>
</dbReference>
<dbReference type="AlphaFoldDB" id="A0A149Q1B7"/>
<organism evidence="3 4">
    <name type="scientific">Paraburkholderia monticola</name>
    <dbReference type="NCBI Taxonomy" id="1399968"/>
    <lineage>
        <taxon>Bacteria</taxon>
        <taxon>Pseudomonadati</taxon>
        <taxon>Pseudomonadota</taxon>
        <taxon>Betaproteobacteria</taxon>
        <taxon>Burkholderiales</taxon>
        <taxon>Burkholderiaceae</taxon>
        <taxon>Paraburkholderia</taxon>
    </lineage>
</organism>
<evidence type="ECO:0000313" key="4">
    <source>
        <dbReference type="Proteomes" id="UP000075613"/>
    </source>
</evidence>
<dbReference type="PANTHER" id="PTHR45947">
    <property type="entry name" value="SULFOQUINOVOSYL TRANSFERASE SQD2"/>
    <property type="match status" value="1"/>
</dbReference>
<feature type="domain" description="Glycosyltransferase subfamily 4-like N-terminal" evidence="2">
    <location>
        <begin position="14"/>
        <end position="189"/>
    </location>
</feature>
<dbReference type="Gene3D" id="3.40.50.2000">
    <property type="entry name" value="Glycogen Phosphorylase B"/>
    <property type="match status" value="2"/>
</dbReference>
<name>A0A149Q1B7_9BURK</name>
<dbReference type="OrthoDB" id="9801609at2"/>
<dbReference type="InterPro" id="IPR001296">
    <property type="entry name" value="Glyco_trans_1"/>
</dbReference>
<evidence type="ECO:0000313" key="3">
    <source>
        <dbReference type="EMBL" id="KXU91121.1"/>
    </source>
</evidence>
<dbReference type="PANTHER" id="PTHR45947:SF3">
    <property type="entry name" value="SULFOQUINOVOSYL TRANSFERASE SQD2"/>
    <property type="match status" value="1"/>
</dbReference>
<evidence type="ECO:0000259" key="1">
    <source>
        <dbReference type="Pfam" id="PF00534"/>
    </source>
</evidence>
<dbReference type="InterPro" id="IPR050194">
    <property type="entry name" value="Glycosyltransferase_grp1"/>
</dbReference>
<dbReference type="Pfam" id="PF00534">
    <property type="entry name" value="Glycos_transf_1"/>
    <property type="match status" value="1"/>
</dbReference>
<evidence type="ECO:0000259" key="2">
    <source>
        <dbReference type="Pfam" id="PF13439"/>
    </source>
</evidence>
<dbReference type="InterPro" id="IPR028098">
    <property type="entry name" value="Glyco_trans_4-like_N"/>
</dbReference>
<feature type="domain" description="Glycosyl transferase family 1" evidence="1">
    <location>
        <begin position="193"/>
        <end position="348"/>
    </location>
</feature>
<accession>A0A149Q1B7</accession>
<dbReference type="SUPFAM" id="SSF53756">
    <property type="entry name" value="UDP-Glycosyltransferase/glycogen phosphorylase"/>
    <property type="match status" value="1"/>
</dbReference>
<proteinExistence type="predicted"/>
<dbReference type="CDD" id="cd03804">
    <property type="entry name" value="GT4_WbaZ-like"/>
    <property type="match status" value="1"/>
</dbReference>
<protein>
    <submittedName>
        <fullName evidence="3">Glycosyl transferase</fullName>
    </submittedName>
</protein>
<dbReference type="STRING" id="1399968.CI15_00560"/>
<dbReference type="GO" id="GO:0016757">
    <property type="term" value="F:glycosyltransferase activity"/>
    <property type="evidence" value="ECO:0007669"/>
    <property type="project" value="InterPro"/>
</dbReference>
<dbReference type="EMBL" id="LRBG01000001">
    <property type="protein sequence ID" value="KXU91121.1"/>
    <property type="molecule type" value="Genomic_DNA"/>
</dbReference>
<dbReference type="Proteomes" id="UP000075613">
    <property type="component" value="Unassembled WGS sequence"/>
</dbReference>
<sequence>MKVAIVHDWLVARGGAERVLAQIIECFPDADLFSIVDFLEDRKALAGKPVTTSFIQRLPFARTRYRSYLPLMPLAIERFDLSSYDLIISSSCAVAKGVPVGPEQTHISYVHSLMRYAWDLQHQYLREANLLKGPKSWAARVMLHYLRGWDAQSANGVDRLIANSQAVARRMLKAYRRDAVVIPPPVDVNEFELRAEKDDFYLTVSRMVPHKRIDLIVETFNATPQRKLIVIGDGPQMASVRAKAGPNVTILGYQPFGVLKDYLARARAFVLAADEDFGIVPLEAQACGTPVIAFGKGGALETVVPVGDPHPTGVFFARQTVASMLDAIDRFERLSAYITPAACRANAERFSVLVFRRAFMAEVTRTIVAAGHRLSPAELGALRERVEWAQPDPASRELGLAADAASKNRWGN</sequence>